<gene>
    <name evidence="1" type="ORF">J1C48_15660</name>
</gene>
<accession>A0A939G1A7</accession>
<name>A0A939G1A7_9HYPH</name>
<protein>
    <submittedName>
        <fullName evidence="1">Uncharacterized protein</fullName>
    </submittedName>
</protein>
<organism evidence="1 2">
    <name type="scientific">Jiella flava</name>
    <dbReference type="NCBI Taxonomy" id="2816857"/>
    <lineage>
        <taxon>Bacteria</taxon>
        <taxon>Pseudomonadati</taxon>
        <taxon>Pseudomonadota</taxon>
        <taxon>Alphaproteobacteria</taxon>
        <taxon>Hyphomicrobiales</taxon>
        <taxon>Aurantimonadaceae</taxon>
        <taxon>Jiella</taxon>
    </lineage>
</organism>
<dbReference type="EMBL" id="JAFMPP010000015">
    <property type="protein sequence ID" value="MBO0664015.1"/>
    <property type="molecule type" value="Genomic_DNA"/>
</dbReference>
<dbReference type="Proteomes" id="UP000664122">
    <property type="component" value="Unassembled WGS sequence"/>
</dbReference>
<sequence length="298" mass="33771">MIEILTQLFQAILSPSSTTAQGGVLAFLSDPQNALTTFFLTLASGLLVWTAKQASGLWMERQRRRSKLEELTLKVSTDVITRLESLPSVSDPAWEDALVATIRQSDRGKHRFRGYVTASLDKNAYDAFNNEIHHFDPEVILTFQAFVQSDALLEKQYAKLDGDRFVELPTARKIAAARLMFETGRRTRILGERFLLALSLDKKRGALVPPPFSFEDPTVSAYYFRAIDAVLAEKNEQTARRRLRLALRSRDRSVLQIYSKDIDIILADGRHDAQRQMLKGLSCRTRQLSNDGQDRADH</sequence>
<dbReference type="RefSeq" id="WP_207258933.1">
    <property type="nucleotide sequence ID" value="NZ_JAFMPP010000015.1"/>
</dbReference>
<reference evidence="1" key="1">
    <citation type="submission" date="2021-03" db="EMBL/GenBank/DDBJ databases">
        <title>Whole genome sequence of Jiella sp. CQZ9-1.</title>
        <authorList>
            <person name="Tuo L."/>
        </authorList>
    </citation>
    <scope>NUCLEOTIDE SEQUENCE</scope>
    <source>
        <strain evidence="1">CQZ9-1</strain>
    </source>
</reference>
<comment type="caution">
    <text evidence="1">The sequence shown here is derived from an EMBL/GenBank/DDBJ whole genome shotgun (WGS) entry which is preliminary data.</text>
</comment>
<proteinExistence type="predicted"/>
<keyword evidence="2" id="KW-1185">Reference proteome</keyword>
<evidence type="ECO:0000313" key="1">
    <source>
        <dbReference type="EMBL" id="MBO0664015.1"/>
    </source>
</evidence>
<dbReference type="AlphaFoldDB" id="A0A939G1A7"/>
<evidence type="ECO:0000313" key="2">
    <source>
        <dbReference type="Proteomes" id="UP000664122"/>
    </source>
</evidence>